<dbReference type="Proteomes" id="UP001558613">
    <property type="component" value="Unassembled WGS sequence"/>
</dbReference>
<dbReference type="SMART" id="SM00449">
    <property type="entry name" value="SPRY"/>
    <property type="match status" value="1"/>
</dbReference>
<keyword evidence="4" id="KW-0479">Metal-binding</keyword>
<dbReference type="PANTHER" id="PTHR11093">
    <property type="entry name" value="RUVB-RELATED REPTIN AND PONTIN"/>
    <property type="match status" value="1"/>
</dbReference>
<dbReference type="InterPro" id="IPR000315">
    <property type="entry name" value="Znf_B-box"/>
</dbReference>
<dbReference type="Gene3D" id="2.60.120.920">
    <property type="match status" value="1"/>
</dbReference>
<evidence type="ECO:0000256" key="2">
    <source>
        <dbReference type="ARBA" id="ARBA00007519"/>
    </source>
</evidence>
<dbReference type="InterPro" id="IPR042487">
    <property type="entry name" value="RuvBL1/2_DNA/RNA_bd_dom"/>
</dbReference>
<dbReference type="PROSITE" id="PS50089">
    <property type="entry name" value="ZF_RING_2"/>
    <property type="match status" value="1"/>
</dbReference>
<evidence type="ECO:0000259" key="18">
    <source>
        <dbReference type="PROSITE" id="PS50089"/>
    </source>
</evidence>
<evidence type="ECO:0000256" key="7">
    <source>
        <dbReference type="ARBA" id="ARBA00022801"/>
    </source>
</evidence>
<protein>
    <recommendedName>
        <fullName evidence="3">DNA helicase</fullName>
        <ecNumber evidence="3">3.6.4.12</ecNumber>
    </recommendedName>
</protein>
<feature type="coiled-coil region" evidence="16">
    <location>
        <begin position="286"/>
        <end position="396"/>
    </location>
</feature>
<evidence type="ECO:0000259" key="19">
    <source>
        <dbReference type="PROSITE" id="PS50119"/>
    </source>
</evidence>
<keyword evidence="8" id="KW-0347">Helicase</keyword>
<dbReference type="SMART" id="SM00184">
    <property type="entry name" value="RING"/>
    <property type="match status" value="1"/>
</dbReference>
<dbReference type="PROSITE" id="PS50188">
    <property type="entry name" value="B302_SPRY"/>
    <property type="match status" value="1"/>
</dbReference>
<dbReference type="EC" id="3.6.4.12" evidence="3"/>
<dbReference type="InterPro" id="IPR003879">
    <property type="entry name" value="Butyrophylin_SPRY"/>
</dbReference>
<dbReference type="Pfam" id="PF25600">
    <property type="entry name" value="TRIM_CC"/>
    <property type="match status" value="1"/>
</dbReference>
<comment type="subcellular location">
    <subcellularLocation>
        <location evidence="13">Dynein axonemal particle</location>
    </subcellularLocation>
    <subcellularLocation>
        <location evidence="1">Nucleus</location>
    </subcellularLocation>
</comment>
<dbReference type="SUPFAM" id="SSF57850">
    <property type="entry name" value="RING/U-box"/>
    <property type="match status" value="1"/>
</dbReference>
<evidence type="ECO:0000256" key="9">
    <source>
        <dbReference type="ARBA" id="ARBA00022833"/>
    </source>
</evidence>
<feature type="domain" description="RING-type" evidence="18">
    <location>
        <begin position="110"/>
        <end position="153"/>
    </location>
</feature>
<dbReference type="InterPro" id="IPR027417">
    <property type="entry name" value="P-loop_NTPase"/>
</dbReference>
<evidence type="ECO:0000256" key="3">
    <source>
        <dbReference type="ARBA" id="ARBA00012551"/>
    </source>
</evidence>
<dbReference type="PRINTS" id="PR01407">
    <property type="entry name" value="BUTYPHLNCDUF"/>
</dbReference>
<dbReference type="Gene3D" id="4.10.830.40">
    <property type="match status" value="1"/>
</dbReference>
<keyword evidence="22" id="KW-1185">Reference proteome</keyword>
<keyword evidence="10" id="KW-0067">ATP-binding</keyword>
<dbReference type="CDD" id="cd19802">
    <property type="entry name" value="Bbox1_TRIM8-like"/>
    <property type="match status" value="1"/>
</dbReference>
<dbReference type="PROSITE" id="PS00518">
    <property type="entry name" value="ZF_RING_1"/>
    <property type="match status" value="1"/>
</dbReference>
<feature type="domain" description="B30.2/SPRY" evidence="20">
    <location>
        <begin position="486"/>
        <end position="679"/>
    </location>
</feature>
<keyword evidence="9" id="KW-0862">Zinc</keyword>
<dbReference type="SUPFAM" id="SSF52540">
    <property type="entry name" value="P-loop containing nucleoside triphosphate hydrolases"/>
    <property type="match status" value="1"/>
</dbReference>
<dbReference type="CDD" id="cd16601">
    <property type="entry name" value="RING-HC_TRIM39_C-IV"/>
    <property type="match status" value="1"/>
</dbReference>
<dbReference type="InterPro" id="IPR017907">
    <property type="entry name" value="Znf_RING_CS"/>
</dbReference>
<dbReference type="InterPro" id="IPR013320">
    <property type="entry name" value="ConA-like_dom_sf"/>
</dbReference>
<dbReference type="InterPro" id="IPR003593">
    <property type="entry name" value="AAA+_ATPase"/>
</dbReference>
<sequence length="1163" mass="131191">MAAPPQWSTIPSIEVSTSIQPLKQQKNDEIIAHHQTDFFFFSIAVLTCASATPPFIYRFLHNQFSLPPCLLYITRCGGTLDSLYLCRTRTHASLGLIFEDLAMSLEQDLCYLCKEDLRDPVSIPCGHIFCSVCIKTYWDHADHTGQYLCPQCRVTYNKRPNPRRLQSSRHSSASLRNSERDSFPPAPPAPDYNYAGPQDVGCDICIGKKLKAVKSCLMCLASYCEKHLKPHYESSTFKRHKLVDEIGHLDRQICPQHQKGLELYCRTDQMCICVLCTVKEHKGHDMVSAEQERAEMQQRLGATQAEIQEKIHDRVKQMEELKQAVEALKSSAQRALQESEKLFGDMLHSIERMQQEMTKLISTNKKAALNTAEGHMERLGHEIADLKRRDNELTQLSRTEDHIHFIQSYHMLIAQTDAEELPSVTVNPYYSFGTVTKTVSEMKQHLNEFSNEELVKVAKTVNKMPFCQLEDRKKKKTMKSDDVDMYKSPSSTPRSRDEFLQYACQLTLDSNTAYRQLYLSRNNRKATLKRDPQSYSDSNQRFDCLPQVLCKEALSGGAYYWEVDWSGEGASIGVAFKGIKRTGYGDSARIGYNRKSWSLFCSDSSYSARHNKDQIEINAPYSSRIGVFLDCAGGTLSFYTVSESMSLIHQFKASFSEPVYPGFWVCVRIFKQNLGSRSRVSPGRLCTAHPFRYNRLTRENMAAQVATTKVPEVRDITRIERIGAHSHIRGLGLDDALEPRQVSQGMVGQLASRRAAGLILEMIKDGQIAGRAVLIAGQPGTGKTAIAMGIAQSLGPDTPFTALAGSEIFSLEMSKTEALSQAFRKAIGVRIKEETEIIEGEVVEIQIDRPATGTGAKVGKLTLKTTEMETIYDLGTKMIESLSKERVQAGDVITIDKATGKISKLGRSFTRARDYDAMGAQTQFVQCPEGELQKRKEVVHTVSLHEIDVINSRTQGFLALFSGDTGEIKSEVREQINAKVSEWREEGKAEIIPGVLFIDEVHMLDIECFSFLNRALESDLSPVLIMATNRGITRIRGTNYQSPHGIPIDMLDRLLIIATTPYTEKETRQILKIRCEEEDVELSEEAHTVLTRIGQETSLRYAIQLISTAGLVCRKRRGTEVQVEDIKRVYSLFLDESRSSQYMKEYQDSFLFNETQSSQMDTS</sequence>
<evidence type="ECO:0000256" key="15">
    <source>
        <dbReference type="PROSITE-ProRule" id="PRU00024"/>
    </source>
</evidence>
<dbReference type="InterPro" id="IPR058030">
    <property type="entry name" value="TRIM8/14/16/25/29/45/65_CC"/>
</dbReference>
<dbReference type="Gene3D" id="1.10.8.60">
    <property type="match status" value="1"/>
</dbReference>
<dbReference type="InterPro" id="IPR041048">
    <property type="entry name" value="RuvB-like_C"/>
</dbReference>
<organism evidence="21 22">
    <name type="scientific">Cirrhinus molitorella</name>
    <name type="common">mud carp</name>
    <dbReference type="NCBI Taxonomy" id="172907"/>
    <lineage>
        <taxon>Eukaryota</taxon>
        <taxon>Metazoa</taxon>
        <taxon>Chordata</taxon>
        <taxon>Craniata</taxon>
        <taxon>Vertebrata</taxon>
        <taxon>Euteleostomi</taxon>
        <taxon>Actinopterygii</taxon>
        <taxon>Neopterygii</taxon>
        <taxon>Teleostei</taxon>
        <taxon>Ostariophysi</taxon>
        <taxon>Cypriniformes</taxon>
        <taxon>Cyprinidae</taxon>
        <taxon>Labeoninae</taxon>
        <taxon>Labeonini</taxon>
        <taxon>Cirrhinus</taxon>
    </lineage>
</organism>
<dbReference type="Pfam" id="PF00622">
    <property type="entry name" value="SPRY"/>
    <property type="match status" value="1"/>
</dbReference>
<dbReference type="Gene3D" id="3.30.40.10">
    <property type="entry name" value="Zinc/RING finger domain, C3HC4 (zinc finger)"/>
    <property type="match status" value="1"/>
</dbReference>
<comment type="catalytic activity">
    <reaction evidence="14">
        <text>ATP + H2O = ADP + phosphate + H(+)</text>
        <dbReference type="Rhea" id="RHEA:13065"/>
        <dbReference type="ChEBI" id="CHEBI:15377"/>
        <dbReference type="ChEBI" id="CHEBI:15378"/>
        <dbReference type="ChEBI" id="CHEBI:30616"/>
        <dbReference type="ChEBI" id="CHEBI:43474"/>
        <dbReference type="ChEBI" id="CHEBI:456216"/>
        <dbReference type="EC" id="3.6.4.12"/>
    </reaction>
    <physiologicalReaction direction="left-to-right" evidence="14">
        <dbReference type="Rhea" id="RHEA:13066"/>
    </physiologicalReaction>
</comment>
<evidence type="ECO:0000256" key="13">
    <source>
        <dbReference type="ARBA" id="ARBA00024190"/>
    </source>
</evidence>
<dbReference type="SMART" id="SM00589">
    <property type="entry name" value="PRY"/>
    <property type="match status" value="1"/>
</dbReference>
<evidence type="ECO:0000256" key="10">
    <source>
        <dbReference type="ARBA" id="ARBA00022840"/>
    </source>
</evidence>
<dbReference type="Gene3D" id="3.30.160.60">
    <property type="entry name" value="Classic Zinc Finger"/>
    <property type="match status" value="1"/>
</dbReference>
<keyword evidence="11" id="KW-0233">DNA recombination</keyword>
<keyword evidence="6 15" id="KW-0863">Zinc-finger</keyword>
<dbReference type="SMART" id="SM00336">
    <property type="entry name" value="BBOX"/>
    <property type="match status" value="1"/>
</dbReference>
<evidence type="ECO:0000256" key="17">
    <source>
        <dbReference type="SAM" id="MobiDB-lite"/>
    </source>
</evidence>
<reference evidence="21 22" key="1">
    <citation type="submission" date="2023-09" db="EMBL/GenBank/DDBJ databases">
        <authorList>
            <person name="Wang M."/>
        </authorList>
    </citation>
    <scope>NUCLEOTIDE SEQUENCE [LARGE SCALE GENOMIC DNA]</scope>
    <source>
        <strain evidence="21">GT-2023</strain>
        <tissue evidence="21">Liver</tissue>
    </source>
</reference>
<dbReference type="Pfam" id="PF13765">
    <property type="entry name" value="PRY"/>
    <property type="match status" value="1"/>
</dbReference>
<evidence type="ECO:0000256" key="11">
    <source>
        <dbReference type="ARBA" id="ARBA00023172"/>
    </source>
</evidence>
<dbReference type="InterPro" id="IPR027238">
    <property type="entry name" value="RuvB-like"/>
</dbReference>
<keyword evidence="12" id="KW-0539">Nucleus</keyword>
<evidence type="ECO:0000256" key="8">
    <source>
        <dbReference type="ARBA" id="ARBA00022806"/>
    </source>
</evidence>
<dbReference type="InterPro" id="IPR003877">
    <property type="entry name" value="SPRY_dom"/>
</dbReference>
<feature type="domain" description="B box-type" evidence="19">
    <location>
        <begin position="249"/>
        <end position="289"/>
    </location>
</feature>
<dbReference type="EMBL" id="JAYMGO010000005">
    <property type="protein sequence ID" value="KAL1275159.1"/>
    <property type="molecule type" value="Genomic_DNA"/>
</dbReference>
<dbReference type="SUPFAM" id="SSF57845">
    <property type="entry name" value="B-box zinc-binding domain"/>
    <property type="match status" value="1"/>
</dbReference>
<comment type="similarity">
    <text evidence="2">Belongs to the RuvB family.</text>
</comment>
<evidence type="ECO:0000256" key="6">
    <source>
        <dbReference type="ARBA" id="ARBA00022771"/>
    </source>
</evidence>
<dbReference type="CDD" id="cd16040">
    <property type="entry name" value="SPRY_PRY_SNTX"/>
    <property type="match status" value="1"/>
</dbReference>
<dbReference type="InterPro" id="IPR006574">
    <property type="entry name" value="PRY"/>
</dbReference>
<evidence type="ECO:0000313" key="21">
    <source>
        <dbReference type="EMBL" id="KAL1275159.1"/>
    </source>
</evidence>
<gene>
    <name evidence="21" type="ORF">QQF64_027973</name>
</gene>
<dbReference type="SMART" id="SM00382">
    <property type="entry name" value="AAA"/>
    <property type="match status" value="1"/>
</dbReference>
<dbReference type="InterPro" id="IPR001870">
    <property type="entry name" value="B30.2/SPRY"/>
</dbReference>
<feature type="compositionally biased region" description="Low complexity" evidence="17">
    <location>
        <begin position="163"/>
        <end position="176"/>
    </location>
</feature>
<evidence type="ECO:0000256" key="14">
    <source>
        <dbReference type="ARBA" id="ARBA00048432"/>
    </source>
</evidence>
<evidence type="ECO:0000256" key="1">
    <source>
        <dbReference type="ARBA" id="ARBA00004123"/>
    </source>
</evidence>
<keyword evidence="5" id="KW-0547">Nucleotide-binding</keyword>
<comment type="caution">
    <text evidence="21">The sequence shown here is derived from an EMBL/GenBank/DDBJ whole genome shotgun (WGS) entry which is preliminary data.</text>
</comment>
<dbReference type="InterPro" id="IPR010339">
    <property type="entry name" value="TIP49_P-loop"/>
</dbReference>
<evidence type="ECO:0000256" key="5">
    <source>
        <dbReference type="ARBA" id="ARBA00022741"/>
    </source>
</evidence>
<proteinExistence type="inferred from homology"/>
<evidence type="ECO:0000259" key="20">
    <source>
        <dbReference type="PROSITE" id="PS50188"/>
    </source>
</evidence>
<evidence type="ECO:0000313" key="22">
    <source>
        <dbReference type="Proteomes" id="UP001558613"/>
    </source>
</evidence>
<dbReference type="Pfam" id="PF17856">
    <property type="entry name" value="TIP49_C"/>
    <property type="match status" value="1"/>
</dbReference>
<dbReference type="SUPFAM" id="SSF49899">
    <property type="entry name" value="Concanavalin A-like lectins/glucanases"/>
    <property type="match status" value="1"/>
</dbReference>
<keyword evidence="7" id="KW-0378">Hydrolase</keyword>
<dbReference type="Pfam" id="PF06068">
    <property type="entry name" value="TIP49"/>
    <property type="match status" value="1"/>
</dbReference>
<dbReference type="Gene3D" id="3.40.50.300">
    <property type="entry name" value="P-loop containing nucleotide triphosphate hydrolases"/>
    <property type="match status" value="1"/>
</dbReference>
<accession>A0ABR3NDW9</accession>
<dbReference type="Pfam" id="PF15227">
    <property type="entry name" value="zf-C3HC4_4"/>
    <property type="match status" value="1"/>
</dbReference>
<name>A0ABR3NDW9_9TELE</name>
<dbReference type="InterPro" id="IPR043136">
    <property type="entry name" value="B30.2/SPRY_sf"/>
</dbReference>
<feature type="region of interest" description="Disordered" evidence="17">
    <location>
        <begin position="160"/>
        <end position="190"/>
    </location>
</feature>
<dbReference type="Gene3D" id="2.40.50.360">
    <property type="entry name" value="RuvB-like helicase, domain II"/>
    <property type="match status" value="1"/>
</dbReference>
<dbReference type="PROSITE" id="PS50119">
    <property type="entry name" value="ZF_BBOX"/>
    <property type="match status" value="1"/>
</dbReference>
<evidence type="ECO:0000256" key="16">
    <source>
        <dbReference type="SAM" id="Coils"/>
    </source>
</evidence>
<dbReference type="InterPro" id="IPR013083">
    <property type="entry name" value="Znf_RING/FYVE/PHD"/>
</dbReference>
<evidence type="ECO:0000256" key="12">
    <source>
        <dbReference type="ARBA" id="ARBA00023242"/>
    </source>
</evidence>
<evidence type="ECO:0000256" key="4">
    <source>
        <dbReference type="ARBA" id="ARBA00022723"/>
    </source>
</evidence>
<dbReference type="InterPro" id="IPR001841">
    <property type="entry name" value="Znf_RING"/>
</dbReference>
<dbReference type="CDD" id="cd19769">
    <property type="entry name" value="Bbox2_TRIM16-like"/>
    <property type="match status" value="1"/>
</dbReference>
<dbReference type="Pfam" id="PF00643">
    <property type="entry name" value="zf-B_box"/>
    <property type="match status" value="1"/>
</dbReference>
<keyword evidence="16" id="KW-0175">Coiled coil</keyword>